<dbReference type="PROSITE" id="PS51444">
    <property type="entry name" value="FH2"/>
    <property type="match status" value="1"/>
</dbReference>
<feature type="region of interest" description="Disordered" evidence="2">
    <location>
        <begin position="1288"/>
        <end position="1343"/>
    </location>
</feature>
<dbReference type="InterPro" id="IPR016024">
    <property type="entry name" value="ARM-type_fold"/>
</dbReference>
<feature type="compositionally biased region" description="Low complexity" evidence="2">
    <location>
        <begin position="1198"/>
        <end position="1208"/>
    </location>
</feature>
<dbReference type="SMART" id="SM00498">
    <property type="entry name" value="FH2"/>
    <property type="match status" value="1"/>
</dbReference>
<feature type="compositionally biased region" description="Low complexity" evidence="2">
    <location>
        <begin position="1453"/>
        <end position="1474"/>
    </location>
</feature>
<feature type="coiled-coil region" evidence="1">
    <location>
        <begin position="710"/>
        <end position="738"/>
    </location>
</feature>
<feature type="domain" description="FH2" evidence="4">
    <location>
        <begin position="328"/>
        <end position="734"/>
    </location>
</feature>
<dbReference type="PANTHER" id="PTHR46345">
    <property type="entry name" value="INVERTED FORMIN-2"/>
    <property type="match status" value="1"/>
</dbReference>
<dbReference type="Gene3D" id="1.25.10.10">
    <property type="entry name" value="Leucine-rich Repeat Variant"/>
    <property type="match status" value="1"/>
</dbReference>
<feature type="compositionally biased region" description="Polar residues" evidence="2">
    <location>
        <begin position="1535"/>
        <end position="1558"/>
    </location>
</feature>
<dbReference type="Proteomes" id="UP001153636">
    <property type="component" value="Chromosome 8"/>
</dbReference>
<dbReference type="InterPro" id="IPR042201">
    <property type="entry name" value="FH2_Formin_sf"/>
</dbReference>
<dbReference type="PROSITE" id="PS51232">
    <property type="entry name" value="GBD_FH3"/>
    <property type="match status" value="1"/>
</dbReference>
<evidence type="ECO:0000256" key="1">
    <source>
        <dbReference type="SAM" id="Coils"/>
    </source>
</evidence>
<feature type="compositionally biased region" description="Polar residues" evidence="2">
    <location>
        <begin position="1155"/>
        <end position="1165"/>
    </location>
</feature>
<feature type="compositionally biased region" description="Polar residues" evidence="2">
    <location>
        <begin position="1288"/>
        <end position="1302"/>
    </location>
</feature>
<evidence type="ECO:0000313" key="6">
    <source>
        <dbReference type="Proteomes" id="UP001153636"/>
    </source>
</evidence>
<dbReference type="InterPro" id="IPR014768">
    <property type="entry name" value="GBD/FH3_dom"/>
</dbReference>
<dbReference type="PANTHER" id="PTHR46345:SF8">
    <property type="entry name" value="FORMIN 3, ISOFORM B"/>
    <property type="match status" value="1"/>
</dbReference>
<feature type="compositionally biased region" description="Basic and acidic residues" evidence="2">
    <location>
        <begin position="1039"/>
        <end position="1049"/>
    </location>
</feature>
<feature type="region of interest" description="Disordered" evidence="2">
    <location>
        <begin position="771"/>
        <end position="916"/>
    </location>
</feature>
<accession>A0A9P0DC86</accession>
<dbReference type="Gene3D" id="1.10.238.150">
    <property type="entry name" value="Formin, FH3 diaphanous domain"/>
    <property type="match status" value="1"/>
</dbReference>
<feature type="compositionally biased region" description="Pro residues" evidence="2">
    <location>
        <begin position="260"/>
        <end position="306"/>
    </location>
</feature>
<feature type="coiled-coil region" evidence="1">
    <location>
        <begin position="619"/>
        <end position="677"/>
    </location>
</feature>
<feature type="compositionally biased region" description="Basic residues" evidence="2">
    <location>
        <begin position="865"/>
        <end position="877"/>
    </location>
</feature>
<feature type="compositionally biased region" description="Basic and acidic residues" evidence="2">
    <location>
        <begin position="1305"/>
        <end position="1316"/>
    </location>
</feature>
<reference evidence="5" key="1">
    <citation type="submission" date="2022-01" db="EMBL/GenBank/DDBJ databases">
        <authorList>
            <person name="King R."/>
        </authorList>
    </citation>
    <scope>NUCLEOTIDE SEQUENCE</scope>
</reference>
<dbReference type="GO" id="GO:0003779">
    <property type="term" value="F:actin binding"/>
    <property type="evidence" value="ECO:0007669"/>
    <property type="project" value="InterPro"/>
</dbReference>
<feature type="compositionally biased region" description="Polar residues" evidence="2">
    <location>
        <begin position="1366"/>
        <end position="1388"/>
    </location>
</feature>
<feature type="region of interest" description="Disordered" evidence="2">
    <location>
        <begin position="1365"/>
        <end position="1558"/>
    </location>
</feature>
<feature type="compositionally biased region" description="Polar residues" evidence="2">
    <location>
        <begin position="1321"/>
        <end position="1334"/>
    </location>
</feature>
<feature type="region of interest" description="Disordered" evidence="2">
    <location>
        <begin position="385"/>
        <end position="407"/>
    </location>
</feature>
<organism evidence="5 6">
    <name type="scientific">Psylliodes chrysocephalus</name>
    <dbReference type="NCBI Taxonomy" id="3402493"/>
    <lineage>
        <taxon>Eukaryota</taxon>
        <taxon>Metazoa</taxon>
        <taxon>Ecdysozoa</taxon>
        <taxon>Arthropoda</taxon>
        <taxon>Hexapoda</taxon>
        <taxon>Insecta</taxon>
        <taxon>Pterygota</taxon>
        <taxon>Neoptera</taxon>
        <taxon>Endopterygota</taxon>
        <taxon>Coleoptera</taxon>
        <taxon>Polyphaga</taxon>
        <taxon>Cucujiformia</taxon>
        <taxon>Chrysomeloidea</taxon>
        <taxon>Chrysomelidae</taxon>
        <taxon>Galerucinae</taxon>
        <taxon>Alticini</taxon>
        <taxon>Psylliodes</taxon>
    </lineage>
</organism>
<feature type="region of interest" description="Disordered" evidence="2">
    <location>
        <begin position="943"/>
        <end position="989"/>
    </location>
</feature>
<feature type="compositionally biased region" description="Polar residues" evidence="2">
    <location>
        <begin position="1016"/>
        <end position="1027"/>
    </location>
</feature>
<dbReference type="InterPro" id="IPR011989">
    <property type="entry name" value="ARM-like"/>
</dbReference>
<dbReference type="Pfam" id="PF06367">
    <property type="entry name" value="Drf_FH3"/>
    <property type="match status" value="1"/>
</dbReference>
<dbReference type="Pfam" id="PF02181">
    <property type="entry name" value="FH2"/>
    <property type="match status" value="1"/>
</dbReference>
<evidence type="ECO:0000259" key="3">
    <source>
        <dbReference type="PROSITE" id="PS51232"/>
    </source>
</evidence>
<keyword evidence="6" id="KW-1185">Reference proteome</keyword>
<feature type="compositionally biased region" description="Polar residues" evidence="2">
    <location>
        <begin position="1103"/>
        <end position="1115"/>
    </location>
</feature>
<feature type="compositionally biased region" description="Basic and acidic residues" evidence="2">
    <location>
        <begin position="946"/>
        <end position="958"/>
    </location>
</feature>
<feature type="compositionally biased region" description="Polar residues" evidence="2">
    <location>
        <begin position="1510"/>
        <end position="1520"/>
    </location>
</feature>
<feature type="compositionally biased region" description="Basic and acidic residues" evidence="2">
    <location>
        <begin position="397"/>
        <end position="407"/>
    </location>
</feature>
<dbReference type="SMART" id="SM01139">
    <property type="entry name" value="Drf_FH3"/>
    <property type="match status" value="1"/>
</dbReference>
<evidence type="ECO:0008006" key="7">
    <source>
        <dbReference type="Google" id="ProtNLM"/>
    </source>
</evidence>
<dbReference type="InterPro" id="IPR010472">
    <property type="entry name" value="FH3_dom"/>
</dbReference>
<feature type="region of interest" description="Disordered" evidence="2">
    <location>
        <begin position="246"/>
        <end position="322"/>
    </location>
</feature>
<name>A0A9P0DC86_9CUCU</name>
<evidence type="ECO:0000313" key="5">
    <source>
        <dbReference type="EMBL" id="CAH1114093.1"/>
    </source>
</evidence>
<feature type="compositionally biased region" description="Basic and acidic residues" evidence="2">
    <location>
        <begin position="1430"/>
        <end position="1440"/>
    </location>
</feature>
<dbReference type="EMBL" id="OV651820">
    <property type="protein sequence ID" value="CAH1114093.1"/>
    <property type="molecule type" value="Genomic_DNA"/>
</dbReference>
<dbReference type="InterPro" id="IPR015425">
    <property type="entry name" value="FH2_Formin"/>
</dbReference>
<dbReference type="SUPFAM" id="SSF48371">
    <property type="entry name" value="ARM repeat"/>
    <property type="match status" value="1"/>
</dbReference>
<dbReference type="SUPFAM" id="SSF101447">
    <property type="entry name" value="Formin homology 2 domain (FH2 domain)"/>
    <property type="match status" value="1"/>
</dbReference>
<protein>
    <recommendedName>
        <fullName evidence="7">Inverted formin-2</fullName>
    </recommendedName>
</protein>
<sequence length="1558" mass="174554">MDSSRIGLDFIVENPDYIRKLAAALDTQNATVKKQVFELLSALCVHNEEGRSRALDTLDHFKKLKGERYRLSVIVHELDRATPVDYQTALVAFINCLIISTPRLNDRTRLRNEFIGCHLLPVLNNLRKCAEAEPELAVQLDVFDEQRESDDAQSLQGPHGVDLNSPLDVFYAILKQVAETPQEIPFLSILQHLLRIDPKEPISDIIWDTAERLVHRATLLENREDSARLLRAPSTQSKLFCHCQHRVESPSRRQSLTAPLSPPPQAPGPPHPPPLGPSLPPPPPPPPFIPAPPCAPPPVPVPPPPQLKTKTRAASQTETDTVIDKLPQQEIPAPKTKMKTINWNKIPNNKVVGTNNIWTQVAYSHQHAPMADMDWSEMEGLFCQQAPPSAHSSPKLGHRDSSDNLERRMRKDTIEITLLDGKRSLNVNIFLKQFRSSNEDIVQLIKNGVHDDIGSEKLRGLLKLLPEVDELDMLKSFNGDFNKLGNAEKFLIQLTNLPNYKLRIESMLLKEEFAANMGYLQPSINSMIIAAQDLMTNKPLQEVLYMILIAGNFLNAGGYAGGAAGVKLTSLQKITDIRANKPNMNLIHFVALQAEKKEKKLLSFTDNISVLEDAAKTTVEQLHNEINALDVRIKKVRKQIETPATEPEIKAQMTEFLLMAEREVASLQRNLGELEKVRRKLAEFFCEDVNSFKLEECFRIFHGFYCKFKQAVAENERRKIQEEQANERRRQREELLATKRRQMEDLAGTPDSDGFCIDMQIYDTRGSFYSKKGRKNGSEDEVSLSGSPSFSRRRLGSFNGNGGDNTTSGKEERSPDITPNGSLRRRRSRVLSEDDEGNLMDFLRASGGDNNRERKSWGSLDRSWARKARGSGPRKRPALLSADFSSERERPSSPSPLTEQKSILSAPEEETKPKEWRQKIESWLQANENDQLSDDQRRAKRLTNRKSLEMDSESERSSTLDTLPEGKQVYSGGQSNYRKVHPAWQPSSTIDSTDVVSAMEAVEEIQPQVKDKSAWRKSTLNVSNSTEATKDNPYTGRLSMRDKSLHSIDEDKAMDRKVLISSLGERMPTDRLTLYIRKPNDTPTPSTTSTNHSYARRTPPESQPQSPDGSTSNNKAEIDQDNIETPPATRRTFVPTPVDRREPLMPGPCSRRIGRSSNSMVAQTSDEPEDGPVLGDGQFDRYSATRRTRRYKRNQENPEITTSSPTETISAETQIIKSPTQIEISQPTIAIEPELDKETRLKVWQEKLKTQVDPEPRNGRRWRNQTNIKPSDVEMALQLKKETSNISATYLTPETTKATSNKIDIPSRKTKEHDNDEGFEETQSLMSESPSQGASSGGGNYDTDIIDSAQIVVADFTKPKPIRQLSVESSKGTPDSSISSDVTLSKYSRTPVRSARLQSLPTSKATRSLVNSQRKPSQDSILNKKSIIPRRSESLNKADLKSNSSKTYGIQKSNSRNSIVSSRSSLNSATSTSTVKKLPLKPNTSNNVSRPVLRTPSNKTISSSTKTNLKRTPSTGSSVGNRPPRPQAMSFMKPTASSTTKSNQGLPTARFSSFRSKN</sequence>
<gene>
    <name evidence="5" type="ORF">PSYICH_LOCUS14493</name>
</gene>
<feature type="compositionally biased region" description="Polar residues" evidence="2">
    <location>
        <begin position="1396"/>
        <end position="1423"/>
    </location>
</feature>
<keyword evidence="1" id="KW-0175">Coiled coil</keyword>
<evidence type="ECO:0000259" key="4">
    <source>
        <dbReference type="PROSITE" id="PS51444"/>
    </source>
</evidence>
<evidence type="ECO:0000256" key="2">
    <source>
        <dbReference type="SAM" id="MobiDB-lite"/>
    </source>
</evidence>
<feature type="compositionally biased region" description="Low complexity" evidence="2">
    <location>
        <begin position="1495"/>
        <end position="1507"/>
    </location>
</feature>
<feature type="region of interest" description="Disordered" evidence="2">
    <location>
        <begin position="1070"/>
        <end position="1208"/>
    </location>
</feature>
<feature type="compositionally biased region" description="Polar residues" evidence="2">
    <location>
        <begin position="1441"/>
        <end position="1452"/>
    </location>
</feature>
<dbReference type="OrthoDB" id="26518at2759"/>
<feature type="region of interest" description="Disordered" evidence="2">
    <location>
        <begin position="1012"/>
        <end position="1049"/>
    </location>
</feature>
<feature type="domain" description="GBD/FH3" evidence="3">
    <location>
        <begin position="1"/>
        <end position="225"/>
    </location>
</feature>
<dbReference type="Gene3D" id="1.20.58.2220">
    <property type="entry name" value="Formin, FH2 domain"/>
    <property type="match status" value="1"/>
</dbReference>
<proteinExistence type="predicted"/>